<dbReference type="HOGENOM" id="CLU_2357802_0_0_0"/>
<dbReference type="AlphaFoldDB" id="Q7UP99"/>
<dbReference type="Proteomes" id="UP000001025">
    <property type="component" value="Chromosome"/>
</dbReference>
<accession>Q7UP99</accession>
<proteinExistence type="predicted"/>
<organism evidence="1 2">
    <name type="scientific">Rhodopirellula baltica (strain DSM 10527 / NCIMB 13988 / SH1)</name>
    <dbReference type="NCBI Taxonomy" id="243090"/>
    <lineage>
        <taxon>Bacteria</taxon>
        <taxon>Pseudomonadati</taxon>
        <taxon>Planctomycetota</taxon>
        <taxon>Planctomycetia</taxon>
        <taxon>Pirellulales</taxon>
        <taxon>Pirellulaceae</taxon>
        <taxon>Rhodopirellula</taxon>
    </lineage>
</organism>
<protein>
    <submittedName>
        <fullName evidence="1">Uncharacterized protein</fullName>
    </submittedName>
</protein>
<dbReference type="KEGG" id="rba:RB7080"/>
<name>Q7UP99_RHOBA</name>
<gene>
    <name evidence="1" type="ordered locus">RB7080</name>
</gene>
<evidence type="ECO:0000313" key="1">
    <source>
        <dbReference type="EMBL" id="CAD75163.1"/>
    </source>
</evidence>
<reference evidence="1 2" key="1">
    <citation type="journal article" date="2003" name="Proc. Natl. Acad. Sci. U.S.A.">
        <title>Complete genome sequence of the marine planctomycete Pirellula sp. strain 1.</title>
        <authorList>
            <person name="Gloeckner F.O."/>
            <person name="Kube M."/>
            <person name="Bauer M."/>
            <person name="Teeling H."/>
            <person name="Lombardot T."/>
            <person name="Ludwig W."/>
            <person name="Gade D."/>
            <person name="Beck A."/>
            <person name="Borzym K."/>
            <person name="Heitmann K."/>
            <person name="Rabus R."/>
            <person name="Schlesner H."/>
            <person name="Amann R."/>
            <person name="Reinhardt R."/>
        </authorList>
    </citation>
    <scope>NUCLEOTIDE SEQUENCE [LARGE SCALE GENOMIC DNA]</scope>
    <source>
        <strain evidence="2">DSM 10527 / NCIMB 13988 / SH1</strain>
    </source>
</reference>
<evidence type="ECO:0000313" key="2">
    <source>
        <dbReference type="Proteomes" id="UP000001025"/>
    </source>
</evidence>
<dbReference type="EMBL" id="BX294145">
    <property type="protein sequence ID" value="CAD75163.1"/>
    <property type="molecule type" value="Genomic_DNA"/>
</dbReference>
<dbReference type="InParanoid" id="Q7UP99"/>
<keyword evidence="2" id="KW-1185">Reference proteome</keyword>
<dbReference type="EnsemblBacteria" id="CAD75163">
    <property type="protein sequence ID" value="CAD75163"/>
    <property type="gene ID" value="RB7080"/>
</dbReference>
<sequence length="96" mass="10740">MVVGRLADLENCRVSFEVGFFFEWPTAKFNSKRLRGCWPLANKTDCKSAVLKLSRRESGECLAHASGFHFDGLGRPLYGTPRPILAAVRVNADVRQ</sequence>
<dbReference type="STRING" id="243090.RB7080"/>